<protein>
    <submittedName>
        <fullName evidence="4">IS3 family transposase</fullName>
    </submittedName>
</protein>
<dbReference type="AlphaFoldDB" id="A0A537LFX3"/>
<evidence type="ECO:0000256" key="1">
    <source>
        <dbReference type="ARBA" id="ARBA00002286"/>
    </source>
</evidence>
<dbReference type="GO" id="GO:0004803">
    <property type="term" value="F:transposase activity"/>
    <property type="evidence" value="ECO:0007669"/>
    <property type="project" value="InterPro"/>
</dbReference>
<dbReference type="InterPro" id="IPR012337">
    <property type="entry name" value="RNaseH-like_sf"/>
</dbReference>
<dbReference type="InterPro" id="IPR036397">
    <property type="entry name" value="RNaseH_sf"/>
</dbReference>
<evidence type="ECO:0000313" key="5">
    <source>
        <dbReference type="Proteomes" id="UP000315217"/>
    </source>
</evidence>
<dbReference type="Gene3D" id="3.30.420.10">
    <property type="entry name" value="Ribonuclease H-like superfamily/Ribonuclease H"/>
    <property type="match status" value="1"/>
</dbReference>
<dbReference type="PANTHER" id="PTHR47515">
    <property type="entry name" value="LOW CALCIUM RESPONSE LOCUS PROTEIN T"/>
    <property type="match status" value="1"/>
</dbReference>
<dbReference type="SUPFAM" id="SSF53098">
    <property type="entry name" value="Ribonuclease H-like"/>
    <property type="match status" value="1"/>
</dbReference>
<keyword evidence="2" id="KW-0175">Coiled coil</keyword>
<dbReference type="InterPro" id="IPR001584">
    <property type="entry name" value="Integrase_cat-core"/>
</dbReference>
<reference evidence="4 5" key="1">
    <citation type="journal article" date="2019" name="Nat. Microbiol.">
        <title>Mediterranean grassland soil C-N compound turnover is dependent on rainfall and depth, and is mediated by genomically divergent microorganisms.</title>
        <authorList>
            <person name="Diamond S."/>
            <person name="Andeer P.F."/>
            <person name="Li Z."/>
            <person name="Crits-Christoph A."/>
            <person name="Burstein D."/>
            <person name="Anantharaman K."/>
            <person name="Lane K.R."/>
            <person name="Thomas B.C."/>
            <person name="Pan C."/>
            <person name="Northen T.R."/>
            <person name="Banfield J.F."/>
        </authorList>
    </citation>
    <scope>NUCLEOTIDE SEQUENCE [LARGE SCALE GENOMIC DNA]</scope>
    <source>
        <strain evidence="4">NP_1</strain>
    </source>
</reference>
<dbReference type="Pfam" id="PF13276">
    <property type="entry name" value="HTH_21"/>
    <property type="match status" value="1"/>
</dbReference>
<dbReference type="GO" id="GO:0015074">
    <property type="term" value="P:DNA integration"/>
    <property type="evidence" value="ECO:0007669"/>
    <property type="project" value="InterPro"/>
</dbReference>
<dbReference type="Proteomes" id="UP000315217">
    <property type="component" value="Unassembled WGS sequence"/>
</dbReference>
<dbReference type="NCBIfam" id="NF033516">
    <property type="entry name" value="transpos_IS3"/>
    <property type="match status" value="1"/>
</dbReference>
<evidence type="ECO:0000256" key="2">
    <source>
        <dbReference type="SAM" id="Coils"/>
    </source>
</evidence>
<organism evidence="4 5">
    <name type="scientific">Candidatus Segetimicrobium genomatis</name>
    <dbReference type="NCBI Taxonomy" id="2569760"/>
    <lineage>
        <taxon>Bacteria</taxon>
        <taxon>Bacillati</taxon>
        <taxon>Candidatus Sysuimicrobiota</taxon>
        <taxon>Candidatus Sysuimicrobiia</taxon>
        <taxon>Candidatus Sysuimicrobiales</taxon>
        <taxon>Candidatus Segetimicrobiaceae</taxon>
        <taxon>Candidatus Segetimicrobium</taxon>
    </lineage>
</organism>
<dbReference type="InterPro" id="IPR002514">
    <property type="entry name" value="Transposase_8"/>
</dbReference>
<gene>
    <name evidence="4" type="ORF">E6G98_14155</name>
</gene>
<dbReference type="InterPro" id="IPR009057">
    <property type="entry name" value="Homeodomain-like_sf"/>
</dbReference>
<accession>A0A537LFX3</accession>
<comment type="function">
    <text evidence="1">Involved in the transposition of the insertion sequence.</text>
</comment>
<evidence type="ECO:0000259" key="3">
    <source>
        <dbReference type="PROSITE" id="PS50994"/>
    </source>
</evidence>
<dbReference type="GO" id="GO:0003677">
    <property type="term" value="F:DNA binding"/>
    <property type="evidence" value="ECO:0007669"/>
    <property type="project" value="InterPro"/>
</dbReference>
<comment type="caution">
    <text evidence="4">The sequence shown here is derived from an EMBL/GenBank/DDBJ whole genome shotgun (WGS) entry which is preliminary data.</text>
</comment>
<evidence type="ECO:0000313" key="4">
    <source>
        <dbReference type="EMBL" id="TMJ06900.1"/>
    </source>
</evidence>
<proteinExistence type="predicted"/>
<name>A0A537LFX3_9BACT</name>
<dbReference type="Pfam" id="PF13683">
    <property type="entry name" value="rve_3"/>
    <property type="match status" value="1"/>
</dbReference>
<sequence>MKQSRFTEAQILEILRAHQAGEKVADLLRRHGISENTFYRWKSKYEGLDRSAIQRLHQLEMENRRLKQAIGDLTLDNQALREALGKKMVTVAARRAGVRYFQTVWKVSERRACHLASLGRSTARYQSRRADDAPLQAQLLALAHQHPRYGYRRLHALLRRAGWRVNRKRVERLYRVARLAVRRSRRKRPAPRHPLPLPRGLNARWSIDFIEDRLAGGRPFRTFNVVDDYSRECLAIEAATALPAARVMQVLERLIIQRGRPDGIVLDNGPEFTAHAFLRWAAQTGITLDFIEPGKPVENAFVESFNGKFRDECLNQHWFLDLADARGTIEAWRQHYNEQRPHSALGYQTPQAVATQAAGLSR</sequence>
<dbReference type="InterPro" id="IPR025948">
    <property type="entry name" value="HTH-like_dom"/>
</dbReference>
<dbReference type="Pfam" id="PF01527">
    <property type="entry name" value="HTH_Tnp_1"/>
    <property type="match status" value="1"/>
</dbReference>
<feature type="domain" description="Integrase catalytic" evidence="3">
    <location>
        <begin position="192"/>
        <end position="358"/>
    </location>
</feature>
<dbReference type="InterPro" id="IPR048020">
    <property type="entry name" value="Transpos_IS3"/>
</dbReference>
<dbReference type="PANTHER" id="PTHR47515:SF1">
    <property type="entry name" value="BLR2054 PROTEIN"/>
    <property type="match status" value="1"/>
</dbReference>
<dbReference type="GO" id="GO:0006313">
    <property type="term" value="P:DNA transposition"/>
    <property type="evidence" value="ECO:0007669"/>
    <property type="project" value="InterPro"/>
</dbReference>
<feature type="coiled-coil region" evidence="2">
    <location>
        <begin position="56"/>
        <end position="83"/>
    </location>
</feature>
<dbReference type="PROSITE" id="PS50994">
    <property type="entry name" value="INTEGRASE"/>
    <property type="match status" value="1"/>
</dbReference>
<dbReference type="SUPFAM" id="SSF46689">
    <property type="entry name" value="Homeodomain-like"/>
    <property type="match status" value="1"/>
</dbReference>
<dbReference type="EMBL" id="VBAI01000307">
    <property type="protein sequence ID" value="TMJ06900.1"/>
    <property type="molecule type" value="Genomic_DNA"/>
</dbReference>